<organism evidence="13 14">
    <name type="scientific">Pomacea canaliculata</name>
    <name type="common">Golden apple snail</name>
    <dbReference type="NCBI Taxonomy" id="400727"/>
    <lineage>
        <taxon>Eukaryota</taxon>
        <taxon>Metazoa</taxon>
        <taxon>Spiralia</taxon>
        <taxon>Lophotrochozoa</taxon>
        <taxon>Mollusca</taxon>
        <taxon>Gastropoda</taxon>
        <taxon>Caenogastropoda</taxon>
        <taxon>Architaenioglossa</taxon>
        <taxon>Ampullarioidea</taxon>
        <taxon>Ampullariidae</taxon>
        <taxon>Pomacea</taxon>
    </lineage>
</organism>
<keyword evidence="7" id="KW-0653">Protein transport</keyword>
<evidence type="ECO:0000256" key="3">
    <source>
        <dbReference type="ARBA" id="ARBA00015352"/>
    </source>
</evidence>
<feature type="region of interest" description="Disordered" evidence="11">
    <location>
        <begin position="32"/>
        <end position="64"/>
    </location>
</feature>
<keyword evidence="6" id="KW-0256">Endoplasmic reticulum</keyword>
<evidence type="ECO:0000256" key="5">
    <source>
        <dbReference type="ARBA" id="ARBA00022729"/>
    </source>
</evidence>
<feature type="compositionally biased region" description="Basic and acidic residues" evidence="11">
    <location>
        <begin position="442"/>
        <end position="451"/>
    </location>
</feature>
<evidence type="ECO:0000256" key="10">
    <source>
        <dbReference type="SAM" id="Coils"/>
    </source>
</evidence>
<dbReference type="OrthoDB" id="448649at2759"/>
<feature type="region of interest" description="Disordered" evidence="11">
    <location>
        <begin position="432"/>
        <end position="451"/>
    </location>
</feature>
<keyword evidence="8" id="KW-0811">Translocation</keyword>
<reference evidence="13 14" key="1">
    <citation type="submission" date="2018-04" db="EMBL/GenBank/DDBJ databases">
        <title>The genome of golden apple snail Pomacea canaliculata provides insight into stress tolerance and invasive adaptation.</title>
        <authorList>
            <person name="Liu C."/>
            <person name="Liu B."/>
            <person name="Ren Y."/>
            <person name="Zhang Y."/>
            <person name="Wang H."/>
            <person name="Li S."/>
            <person name="Jiang F."/>
            <person name="Yin L."/>
            <person name="Zhang G."/>
            <person name="Qian W."/>
            <person name="Fan W."/>
        </authorList>
    </citation>
    <scope>NUCLEOTIDE SEQUENCE [LARGE SCALE GENOMIC DNA]</scope>
    <source>
        <strain evidence="13">SZHN2017</strain>
        <tissue evidence="13">Muscle</tissue>
    </source>
</reference>
<dbReference type="InterPro" id="IPR000225">
    <property type="entry name" value="Armadillo"/>
</dbReference>
<feature type="coiled-coil region" evidence="10">
    <location>
        <begin position="148"/>
        <end position="175"/>
    </location>
</feature>
<evidence type="ECO:0000256" key="6">
    <source>
        <dbReference type="ARBA" id="ARBA00022824"/>
    </source>
</evidence>
<dbReference type="GO" id="GO:0000774">
    <property type="term" value="F:adenyl-nucleotide exchange factor activity"/>
    <property type="evidence" value="ECO:0007669"/>
    <property type="project" value="TreeGrafter"/>
</dbReference>
<dbReference type="SMART" id="SM00185">
    <property type="entry name" value="ARM"/>
    <property type="match status" value="3"/>
</dbReference>
<evidence type="ECO:0000256" key="7">
    <source>
        <dbReference type="ARBA" id="ARBA00022927"/>
    </source>
</evidence>
<keyword evidence="9" id="KW-0325">Glycoprotein</keyword>
<dbReference type="GO" id="GO:0005788">
    <property type="term" value="C:endoplasmic reticulum lumen"/>
    <property type="evidence" value="ECO:0007669"/>
    <property type="project" value="UniProtKB-SubCell"/>
</dbReference>
<keyword evidence="14" id="KW-1185">Reference proteome</keyword>
<dbReference type="Proteomes" id="UP000245119">
    <property type="component" value="Linkage Group LG1"/>
</dbReference>
<evidence type="ECO:0000313" key="13">
    <source>
        <dbReference type="EMBL" id="PVD39434.1"/>
    </source>
</evidence>
<evidence type="ECO:0000256" key="8">
    <source>
        <dbReference type="ARBA" id="ARBA00023010"/>
    </source>
</evidence>
<keyword evidence="4" id="KW-0813">Transport</keyword>
<dbReference type="InterPro" id="IPR016024">
    <property type="entry name" value="ARM-type_fold"/>
</dbReference>
<evidence type="ECO:0000313" key="14">
    <source>
        <dbReference type="Proteomes" id="UP000245119"/>
    </source>
</evidence>
<sequence length="451" mass="50357">MSWISTLFKTMHLTVLLLACALSLYTLSAKSEVPSDSQENQSSKTGALSIVPSENTDDDGQKQGVNGIVQVDTSEEIAIENAEKFIPTKEWQKVKKGQAIPKGLHVRMNIQTGDLEAKLMEEDNTDAPLNPGNGIHLNIDTSQGTEQVDNTKYTLEELKEAVKTMKSENIQHMDMETLKEKKKFRSYEDLKKAFEEINASIKTDAEIVTELVQEFQGVSQTEDDVSSILNQLEYYLHQIDNAMLFCDLGAMPLLLRCLNNTRDTVRSEAALTLGSALQSNPKVQVQAIESGAMRDVLRVLATDPSPAVRKRALFALSTMIRHFPFAQKRFVELGGLSVLGKLFESDSAENLQVRVVTLLTDLVKEKDLHTEHSDREDPTQMERLRQYGEMAADGQYAGSLVPLLHSAPSESPFPIQLNQVLVHRRTVEKITDKRSQRGQWKPVREVHGGAV</sequence>
<evidence type="ECO:0000256" key="9">
    <source>
        <dbReference type="ARBA" id="ARBA00023180"/>
    </source>
</evidence>
<evidence type="ECO:0000256" key="1">
    <source>
        <dbReference type="ARBA" id="ARBA00004319"/>
    </source>
</evidence>
<name>A0A2T7Q181_POMCA</name>
<dbReference type="GO" id="GO:0015031">
    <property type="term" value="P:protein transport"/>
    <property type="evidence" value="ECO:0007669"/>
    <property type="project" value="UniProtKB-KW"/>
</dbReference>
<dbReference type="SUPFAM" id="SSF48371">
    <property type="entry name" value="ARM repeat"/>
    <property type="match status" value="1"/>
</dbReference>
<evidence type="ECO:0000256" key="4">
    <source>
        <dbReference type="ARBA" id="ARBA00022448"/>
    </source>
</evidence>
<comment type="subcellular location">
    <subcellularLocation>
        <location evidence="1">Endoplasmic reticulum lumen</location>
    </subcellularLocation>
</comment>
<evidence type="ECO:0000256" key="11">
    <source>
        <dbReference type="SAM" id="MobiDB-lite"/>
    </source>
</evidence>
<comment type="caution">
    <text evidence="13">The sequence shown here is derived from an EMBL/GenBank/DDBJ whole genome shotgun (WGS) entry which is preliminary data.</text>
</comment>
<feature type="signal peptide" evidence="12">
    <location>
        <begin position="1"/>
        <end position="31"/>
    </location>
</feature>
<keyword evidence="10" id="KW-0175">Coiled coil</keyword>
<dbReference type="PANTHER" id="PTHR19316">
    <property type="entry name" value="PROTEIN FOLDING REGULATOR"/>
    <property type="match status" value="1"/>
</dbReference>
<gene>
    <name evidence="13" type="ORF">C0Q70_02064</name>
</gene>
<dbReference type="EMBL" id="PZQS01000001">
    <property type="protein sequence ID" value="PVD39434.1"/>
    <property type="molecule type" value="Genomic_DNA"/>
</dbReference>
<feature type="chain" id="PRO_5015679536" description="Nucleotide exchange factor SIL1" evidence="12">
    <location>
        <begin position="32"/>
        <end position="451"/>
    </location>
</feature>
<evidence type="ECO:0000256" key="2">
    <source>
        <dbReference type="ARBA" id="ARBA00010588"/>
    </source>
</evidence>
<dbReference type="AlphaFoldDB" id="A0A2T7Q181"/>
<protein>
    <recommendedName>
        <fullName evidence="3">Nucleotide exchange factor SIL1</fullName>
    </recommendedName>
</protein>
<comment type="similarity">
    <text evidence="2">Belongs to the SIL1 family.</text>
</comment>
<evidence type="ECO:0000256" key="12">
    <source>
        <dbReference type="SAM" id="SignalP"/>
    </source>
</evidence>
<accession>A0A2T7Q181</accession>
<dbReference type="InterPro" id="IPR011989">
    <property type="entry name" value="ARM-like"/>
</dbReference>
<feature type="compositionally biased region" description="Polar residues" evidence="11">
    <location>
        <begin position="34"/>
        <end position="46"/>
    </location>
</feature>
<proteinExistence type="inferred from homology"/>
<keyword evidence="5 12" id="KW-0732">Signal</keyword>
<dbReference type="STRING" id="400727.A0A2T7Q181"/>
<dbReference type="PANTHER" id="PTHR19316:SF35">
    <property type="entry name" value="NUCLEOTIDE EXCHANGE FACTOR SIL1"/>
    <property type="match status" value="1"/>
</dbReference>
<dbReference type="Gene3D" id="1.25.10.10">
    <property type="entry name" value="Leucine-rich Repeat Variant"/>
    <property type="match status" value="1"/>
</dbReference>
<dbReference type="InterPro" id="IPR050693">
    <property type="entry name" value="Hsp70_NEF-Inhibitors"/>
</dbReference>